<evidence type="ECO:0008006" key="3">
    <source>
        <dbReference type="Google" id="ProtNLM"/>
    </source>
</evidence>
<sequence length="394" mass="44245">MSTKFMKDSYEETFNNMGELLDRLKELEDVSTWIRDVALRDIQIHAIVPWEELPEEYRSQETMEPETVEDTMHNSGFYVTLPDGQAYCLREQGISSVQGRAGITGQAYRRLSKEKTAQHLNDGLSVTDIGKKCYIRNEGGKILSIHSDEYNPFNMYEAYATAQEWLALQYPDAKFVEATMNHDGVVSKFDFSAYNAELFNDVKELFKAEVVFPTLQISMGDSAKAAVTIAPEVYANGLKIPLGDPITNKHRGNDNPLEKFKKALLEVEGQFERKIMNLRTLADIEITYPLDCFMNMSAQVGLLKQYTKATKMSAEMFNIMSVFPAQEANQKMSALDVYIGMCEIISYVSNETRAKGADVEAGVAKATSMVARALKINWKGTDFPNLDTIKGGGK</sequence>
<dbReference type="Proteomes" id="UP001652461">
    <property type="component" value="Unassembled WGS sequence"/>
</dbReference>
<dbReference type="EMBL" id="JAOQKC010000002">
    <property type="protein sequence ID" value="MCU6695604.1"/>
    <property type="molecule type" value="Genomic_DNA"/>
</dbReference>
<name>A0ABT2RTG0_9FIRM</name>
<gene>
    <name evidence="1" type="ORF">OCV63_01670</name>
</gene>
<keyword evidence="2" id="KW-1185">Reference proteome</keyword>
<reference evidence="1 2" key="1">
    <citation type="journal article" date="2021" name="ISME Commun">
        <title>Automated analysis of genomic sequences facilitates high-throughput and comprehensive description of bacteria.</title>
        <authorList>
            <person name="Hitch T.C.A."/>
        </authorList>
    </citation>
    <scope>NUCLEOTIDE SEQUENCE [LARGE SCALE GENOMIC DNA]</scope>
    <source>
        <strain evidence="1 2">Sanger_04</strain>
    </source>
</reference>
<dbReference type="RefSeq" id="WP_158361689.1">
    <property type="nucleotide sequence ID" value="NZ_JAOQKC010000002.1"/>
</dbReference>
<evidence type="ECO:0000313" key="2">
    <source>
        <dbReference type="Proteomes" id="UP001652461"/>
    </source>
</evidence>
<organism evidence="1 2">
    <name type="scientific">Laedolimicola ammoniilytica</name>
    <dbReference type="NCBI Taxonomy" id="2981771"/>
    <lineage>
        <taxon>Bacteria</taxon>
        <taxon>Bacillati</taxon>
        <taxon>Bacillota</taxon>
        <taxon>Clostridia</taxon>
        <taxon>Lachnospirales</taxon>
        <taxon>Lachnospiraceae</taxon>
        <taxon>Laedolimicola</taxon>
    </lineage>
</organism>
<comment type="caution">
    <text evidence="1">The sequence shown here is derived from an EMBL/GenBank/DDBJ whole genome shotgun (WGS) entry which is preliminary data.</text>
</comment>
<evidence type="ECO:0000313" key="1">
    <source>
        <dbReference type="EMBL" id="MCU6695604.1"/>
    </source>
</evidence>
<accession>A0ABT2RTG0</accession>
<proteinExistence type="predicted"/>
<protein>
    <recommendedName>
        <fullName evidence="3">Phage portal protein</fullName>
    </recommendedName>
</protein>